<proteinExistence type="predicted"/>
<name>A0A6L2LT21_TANCI</name>
<evidence type="ECO:0000259" key="1">
    <source>
        <dbReference type="Pfam" id="PF17921"/>
    </source>
</evidence>
<accession>A0A6L2LT21</accession>
<dbReference type="Gene3D" id="1.10.340.70">
    <property type="match status" value="1"/>
</dbReference>
<dbReference type="InterPro" id="IPR041588">
    <property type="entry name" value="Integrase_H2C2"/>
</dbReference>
<keyword evidence="2" id="KW-0695">RNA-directed DNA polymerase</keyword>
<organism evidence="2">
    <name type="scientific">Tanacetum cinerariifolium</name>
    <name type="common">Dalmatian daisy</name>
    <name type="synonym">Chrysanthemum cinerariifolium</name>
    <dbReference type="NCBI Taxonomy" id="118510"/>
    <lineage>
        <taxon>Eukaryota</taxon>
        <taxon>Viridiplantae</taxon>
        <taxon>Streptophyta</taxon>
        <taxon>Embryophyta</taxon>
        <taxon>Tracheophyta</taxon>
        <taxon>Spermatophyta</taxon>
        <taxon>Magnoliopsida</taxon>
        <taxon>eudicotyledons</taxon>
        <taxon>Gunneridae</taxon>
        <taxon>Pentapetalae</taxon>
        <taxon>asterids</taxon>
        <taxon>campanulids</taxon>
        <taxon>Asterales</taxon>
        <taxon>Asteraceae</taxon>
        <taxon>Asteroideae</taxon>
        <taxon>Anthemideae</taxon>
        <taxon>Anthemidinae</taxon>
        <taxon>Tanacetum</taxon>
    </lineage>
</organism>
<reference evidence="2" key="1">
    <citation type="journal article" date="2019" name="Sci. Rep.">
        <title>Draft genome of Tanacetum cinerariifolium, the natural source of mosquito coil.</title>
        <authorList>
            <person name="Yamashiro T."/>
            <person name="Shiraishi A."/>
            <person name="Satake H."/>
            <person name="Nakayama K."/>
        </authorList>
    </citation>
    <scope>NUCLEOTIDE SEQUENCE</scope>
</reference>
<keyword evidence="2" id="KW-0808">Transferase</keyword>
<gene>
    <name evidence="2" type="ORF">Tci_036368</name>
</gene>
<sequence>MNSGGTMFIGEKYDSGCSDLRDYLVRCVEIGCALCGDYMCGYHPLSRVCPIVNAPAGRLLDAYDLGVGNPRAVVHADDKTSGDARSCNMISEDAKCVLIKVNGWFWRLKMCTLGDLGFKTKSVVIGVRNEMMVECDIDSSWQPNVSRDKKCEWGEEQEEPFQTLKDNLCITPILTLPDEPDDFVMERREDGGLYFMDRISFPLMGNVRTLIMDKAYSTRYSVHHEADKMYHDLRDMYWWSGIKKNIAIYVTYGVPAGLYRKALKRKRRRKMLKKGGCGGDNDVDGDRSSCDGEELLIGERVFSYGVVTSLEVDSDVMRFEDEMWGKFYGTGFWRSASQRVD</sequence>
<feature type="domain" description="Integrase zinc-binding" evidence="1">
    <location>
        <begin position="207"/>
        <end position="251"/>
    </location>
</feature>
<dbReference type="GO" id="GO:0003964">
    <property type="term" value="F:RNA-directed DNA polymerase activity"/>
    <property type="evidence" value="ECO:0007669"/>
    <property type="project" value="UniProtKB-KW"/>
</dbReference>
<comment type="caution">
    <text evidence="2">The sequence shown here is derived from an EMBL/GenBank/DDBJ whole genome shotgun (WGS) entry which is preliminary data.</text>
</comment>
<evidence type="ECO:0000313" key="2">
    <source>
        <dbReference type="EMBL" id="GEU64390.1"/>
    </source>
</evidence>
<dbReference type="EMBL" id="BKCJ010005012">
    <property type="protein sequence ID" value="GEU64390.1"/>
    <property type="molecule type" value="Genomic_DNA"/>
</dbReference>
<dbReference type="PANTHER" id="PTHR33264">
    <property type="entry name" value="EXPRESSED PROTEIN"/>
    <property type="match status" value="1"/>
</dbReference>
<dbReference type="PANTHER" id="PTHR33264:SF66">
    <property type="entry name" value="TRANSMEMBRANE PROTEIN"/>
    <property type="match status" value="1"/>
</dbReference>
<keyword evidence="2" id="KW-0548">Nucleotidyltransferase</keyword>
<protein>
    <submittedName>
        <fullName evidence="2">Putative reverse transcriptase domain-containing protein</fullName>
    </submittedName>
</protein>
<dbReference type="AlphaFoldDB" id="A0A6L2LT21"/>
<dbReference type="Pfam" id="PF17921">
    <property type="entry name" value="Integrase_H2C2"/>
    <property type="match status" value="1"/>
</dbReference>